<comment type="caution">
    <text evidence="2">The sequence shown here is derived from an EMBL/GenBank/DDBJ whole genome shotgun (WGS) entry which is preliminary data.</text>
</comment>
<keyword evidence="1" id="KW-0812">Transmembrane</keyword>
<evidence type="ECO:0000256" key="1">
    <source>
        <dbReference type="SAM" id="Phobius"/>
    </source>
</evidence>
<dbReference type="AlphaFoldDB" id="D7VGG4"/>
<proteinExistence type="predicted"/>
<sequence>MEPKALEGWTRGLFYIMFIIGGLSPQPVWDYNAHYVIKPGKKDAGHKSLPEGRRLCTSFASAVGQALWGMATLLSIFIKRSCSMNPMGLHSKGAKSVSGILLHWGALDFF</sequence>
<keyword evidence="1" id="KW-0472">Membrane</keyword>
<protein>
    <submittedName>
        <fullName evidence="2">Uncharacterized protein</fullName>
    </submittedName>
</protein>
<gene>
    <name evidence="2" type="ORF">HMPREF0766_10083</name>
</gene>
<reference evidence="2" key="1">
    <citation type="submission" date="2010-07" db="EMBL/GenBank/DDBJ databases">
        <authorList>
            <person name="Muzny D."/>
            <person name="Qin X."/>
            <person name="Buhay C."/>
            <person name="Dugan-Rocha S."/>
            <person name="Ding Y."/>
            <person name="Chen G."/>
            <person name="Hawes A."/>
            <person name="Holder M."/>
            <person name="Jhangiani S."/>
            <person name="Johnson A."/>
            <person name="Khan Z."/>
            <person name="Li Z."/>
            <person name="Liu W."/>
            <person name="Liu X."/>
            <person name="Perez L."/>
            <person name="Shen H."/>
            <person name="Wang Q."/>
            <person name="Watt J."/>
            <person name="Xi L."/>
            <person name="Xin Y."/>
            <person name="Zhou J."/>
            <person name="Deng J."/>
            <person name="Jiang H."/>
            <person name="Liu Y."/>
            <person name="Qu J."/>
            <person name="Song X.-Z."/>
            <person name="Zhang L."/>
            <person name="Villasana D."/>
            <person name="Johnson A."/>
            <person name="Liu J."/>
            <person name="Liyanage D."/>
            <person name="Lorensuhewa L."/>
            <person name="Robinson T."/>
            <person name="Song A."/>
            <person name="Song B.-B."/>
            <person name="Dinh H."/>
            <person name="Thornton R."/>
            <person name="Coyle M."/>
            <person name="Francisco L."/>
            <person name="Jackson L."/>
            <person name="Javaid M."/>
            <person name="Korchina V."/>
            <person name="Kovar C."/>
            <person name="Mata R."/>
            <person name="Mathew T."/>
            <person name="Ngo R."/>
            <person name="Nguyen L."/>
            <person name="Nguyen N."/>
            <person name="Okwuonu G."/>
            <person name="Ongeri F."/>
            <person name="Pham C."/>
            <person name="Simmons D."/>
            <person name="Wilczek-Boney K."/>
            <person name="Hale W."/>
            <person name="Jakkamsetti A."/>
            <person name="Pham P."/>
            <person name="Ruth R."/>
            <person name="San Lucas F."/>
            <person name="Warren J."/>
            <person name="Zhang J."/>
            <person name="Zhao Z."/>
            <person name="Zhou C."/>
            <person name="Zhu D."/>
            <person name="Lee S."/>
            <person name="Bess C."/>
            <person name="Blankenburg K."/>
            <person name="Forbes L."/>
            <person name="Fu Q."/>
            <person name="Gubbala S."/>
            <person name="Hirani K."/>
            <person name="Jayaseelan J.C."/>
            <person name="Lara F."/>
            <person name="Munidasa M."/>
            <person name="Palculict T."/>
            <person name="Patil S."/>
            <person name="Pu L.-L."/>
            <person name="Saada N."/>
            <person name="Tang L."/>
            <person name="Weissenberger G."/>
            <person name="Zhu Y."/>
            <person name="Hemphill L."/>
            <person name="Shang Y."/>
            <person name="Youmans B."/>
            <person name="Ayvaz T."/>
            <person name="Ross M."/>
            <person name="Santibanez J."/>
            <person name="Aqrawi P."/>
            <person name="Gross S."/>
            <person name="Joshi V."/>
            <person name="Fowler G."/>
            <person name="Nazareth L."/>
            <person name="Reid J."/>
            <person name="Worley K."/>
            <person name="Petrosino J."/>
            <person name="Highlander S."/>
            <person name="Gibbs R."/>
        </authorList>
    </citation>
    <scope>NUCLEOTIDE SEQUENCE [LARGE SCALE GENOMIC DNA]</scope>
    <source>
        <strain evidence="2">ATCC 33861</strain>
    </source>
</reference>
<dbReference type="EMBL" id="ACHA02000001">
    <property type="protein sequence ID" value="EFK60139.1"/>
    <property type="molecule type" value="Genomic_DNA"/>
</dbReference>
<feature type="transmembrane region" description="Helical" evidence="1">
    <location>
        <begin position="12"/>
        <end position="29"/>
    </location>
</feature>
<keyword evidence="3" id="KW-1185">Reference proteome</keyword>
<evidence type="ECO:0000313" key="3">
    <source>
        <dbReference type="Proteomes" id="UP000006258"/>
    </source>
</evidence>
<evidence type="ECO:0000313" key="2">
    <source>
        <dbReference type="EMBL" id="EFK60139.1"/>
    </source>
</evidence>
<feature type="transmembrane region" description="Helical" evidence="1">
    <location>
        <begin position="59"/>
        <end position="78"/>
    </location>
</feature>
<name>D7VGG4_SPHSI</name>
<dbReference type="HOGENOM" id="CLU_2169476_0_0_10"/>
<dbReference type="Proteomes" id="UP000006258">
    <property type="component" value="Unassembled WGS sequence"/>
</dbReference>
<organism evidence="2 3">
    <name type="scientific">Sphingobacterium spiritivorum ATCC 33861</name>
    <dbReference type="NCBI Taxonomy" id="525373"/>
    <lineage>
        <taxon>Bacteria</taxon>
        <taxon>Pseudomonadati</taxon>
        <taxon>Bacteroidota</taxon>
        <taxon>Sphingobacteriia</taxon>
        <taxon>Sphingobacteriales</taxon>
        <taxon>Sphingobacteriaceae</taxon>
        <taxon>Sphingobacterium</taxon>
    </lineage>
</organism>
<accession>D7VGG4</accession>
<keyword evidence="1" id="KW-1133">Transmembrane helix</keyword>